<reference evidence="4" key="1">
    <citation type="submission" date="2021-05" db="EMBL/GenBank/DDBJ databases">
        <authorList>
            <person name="Stam R."/>
        </authorList>
    </citation>
    <scope>NUCLEOTIDE SEQUENCE</scope>
    <source>
        <strain evidence="4">CS162</strain>
    </source>
</reference>
<feature type="domain" description="FAS1" evidence="3">
    <location>
        <begin position="168"/>
        <end position="297"/>
    </location>
</feature>
<dbReference type="PROSITE" id="PS50213">
    <property type="entry name" value="FAS1"/>
    <property type="match status" value="2"/>
</dbReference>
<protein>
    <recommendedName>
        <fullName evidence="3">FAS1 domain-containing protein</fullName>
    </recommendedName>
</protein>
<dbReference type="OrthoDB" id="3210378at2759"/>
<dbReference type="Proteomes" id="UP000676310">
    <property type="component" value="Unassembled WGS sequence"/>
</dbReference>
<dbReference type="SUPFAM" id="SSF52047">
    <property type="entry name" value="RNI-like"/>
    <property type="match status" value="1"/>
</dbReference>
<feature type="signal peptide" evidence="2">
    <location>
        <begin position="1"/>
        <end position="16"/>
    </location>
</feature>
<feature type="domain" description="FAS1" evidence="3">
    <location>
        <begin position="21"/>
        <end position="166"/>
    </location>
</feature>
<name>A0A8J2HXI0_9PLEO</name>
<accession>A0A8J2HXI0</accession>
<dbReference type="InterPro" id="IPR036378">
    <property type="entry name" value="FAS1_dom_sf"/>
</dbReference>
<dbReference type="SUPFAM" id="SSF82153">
    <property type="entry name" value="FAS1 domain"/>
    <property type="match status" value="2"/>
</dbReference>
<dbReference type="RefSeq" id="XP_043165616.1">
    <property type="nucleotide sequence ID" value="XM_043309681.1"/>
</dbReference>
<dbReference type="FunFam" id="2.30.180.10:FF:000032">
    <property type="entry name" value="Fasciclin domain-containing protein, putative"/>
    <property type="match status" value="1"/>
</dbReference>
<dbReference type="EMBL" id="CAJRGZ010000015">
    <property type="protein sequence ID" value="CAG5147684.1"/>
    <property type="molecule type" value="Genomic_DNA"/>
</dbReference>
<evidence type="ECO:0000256" key="1">
    <source>
        <dbReference type="SAM" id="MobiDB-lite"/>
    </source>
</evidence>
<dbReference type="PANTHER" id="PTHR10900:SF77">
    <property type="entry name" value="FI19380P1"/>
    <property type="match status" value="1"/>
</dbReference>
<dbReference type="Pfam" id="PF02469">
    <property type="entry name" value="Fasciclin"/>
    <property type="match status" value="2"/>
</dbReference>
<proteinExistence type="predicted"/>
<dbReference type="InterPro" id="IPR050904">
    <property type="entry name" value="Adhesion/Biosynth-related"/>
</dbReference>
<dbReference type="SMART" id="SM00554">
    <property type="entry name" value="FAS1"/>
    <property type="match status" value="2"/>
</dbReference>
<dbReference type="GeneID" id="67013484"/>
<feature type="region of interest" description="Disordered" evidence="1">
    <location>
        <begin position="304"/>
        <end position="335"/>
    </location>
</feature>
<dbReference type="InterPro" id="IPR032675">
    <property type="entry name" value="LRR_dom_sf"/>
</dbReference>
<dbReference type="PANTHER" id="PTHR10900">
    <property type="entry name" value="PERIOSTIN-RELATED"/>
    <property type="match status" value="1"/>
</dbReference>
<feature type="chain" id="PRO_5035250530" description="FAS1 domain-containing protein" evidence="2">
    <location>
        <begin position="17"/>
        <end position="1074"/>
    </location>
</feature>
<evidence type="ECO:0000313" key="4">
    <source>
        <dbReference type="EMBL" id="CAG5147684.1"/>
    </source>
</evidence>
<dbReference type="Gene3D" id="2.30.180.10">
    <property type="entry name" value="FAS1 domain"/>
    <property type="match status" value="2"/>
</dbReference>
<keyword evidence="2" id="KW-0732">Signal</keyword>
<sequence>MLKQLSVLALAGFALAQNETVPDLAAALNSTDELSTLQSVIPASVLESLAGLTNITILAPSNSAFGKIDNETLSGLTSNEGLLTALLQYHVLNGTFPSTAITNTSAFVPTALTNPLFTNVTGGQVVEAVTSGDNVVFYSGLLTNSTVTTADVNFTGGVIHIIDTVLAIPENTADTLSAAGLASLRGAINATNLFDTVNNTPDITIFAPNNEALQNIGSALGNLSTEDITSVITYHVITEGGIGYSSTLENGTTLTTANGEDLTITIGDGGIFVNNARVVASDILIANGVVHVIDEVLNPANATIADPTSDEGEPAFEGASSVSDVPYTSGQPTPTATINQEATEAADPTNTAATSAGENAAPRQTGAIGMGALFGAAAVYFLYEPSRPRSVNGYTDRASVTSKSVPVPKAVIRPANPSHSVGCSFQSTHQDVAYDAWAVPRITKPPWELERAKRNSKQRRSRPVYKIAAHVFKKLPREVYDSIVAQLEQIYQDRNQACSSCYLRDLHSLSLTSRAWEKAAIAAMYHRVLVLANEEHGGLPKLKTKGTSRLKLLRRTLRANFELARRVRELHMSDFQSLYQNATIEREEITNLVASLVMACPRLERLVGFHVHSSETFDRLSHALSTRPNFKERVMMLADTDIDVGVDDDDERLGGTYIAECDAIERFLELSSTHSALSTLVLHQEQGRSSTNLNFRAIVGTFRNCPRIRHLAVSGLAAHSFTNMALNAIPTNLESLRLENLSGITDKGLQRFATSQQAISIRKLAFIDMEIGSILTITDILSPHFISLRKFSLVQTRAPTLPCRSPEPSFRSPSLQYIHWELCSKASPLPPFVSPSSVELSESQPFPFTNLEPIACLATSLLAAGIQVNAFPSLRRIRIPHDPQGIIQSLCKPLATALLPTDTSKFATASRISTSDGYSIMLEKPAALSPKVHGSSTRRVTSTSRVDYVAGSPIFELSSTEVVLTPMRSRLVAQSRILAARKNAAMVVRVFDPEGEIRVNKVIGGHIGRGDSKITYDLKADIEMVGRSEWIMGIDLVGGAGNEGTALSERNRGSCGHVANGEIGRNAARVEDLF</sequence>
<evidence type="ECO:0000313" key="5">
    <source>
        <dbReference type="Proteomes" id="UP000676310"/>
    </source>
</evidence>
<comment type="caution">
    <text evidence="4">The sequence shown here is derived from an EMBL/GenBank/DDBJ whole genome shotgun (WGS) entry which is preliminary data.</text>
</comment>
<evidence type="ECO:0000256" key="2">
    <source>
        <dbReference type="SAM" id="SignalP"/>
    </source>
</evidence>
<organism evidence="4 5">
    <name type="scientific">Alternaria atra</name>
    <dbReference type="NCBI Taxonomy" id="119953"/>
    <lineage>
        <taxon>Eukaryota</taxon>
        <taxon>Fungi</taxon>
        <taxon>Dikarya</taxon>
        <taxon>Ascomycota</taxon>
        <taxon>Pezizomycotina</taxon>
        <taxon>Dothideomycetes</taxon>
        <taxon>Pleosporomycetidae</taxon>
        <taxon>Pleosporales</taxon>
        <taxon>Pleosporineae</taxon>
        <taxon>Pleosporaceae</taxon>
        <taxon>Alternaria</taxon>
        <taxon>Alternaria sect. Ulocladioides</taxon>
    </lineage>
</organism>
<dbReference type="InterPro" id="IPR000782">
    <property type="entry name" value="FAS1_domain"/>
</dbReference>
<evidence type="ECO:0000259" key="3">
    <source>
        <dbReference type="PROSITE" id="PS50213"/>
    </source>
</evidence>
<gene>
    <name evidence="4" type="ORF">ALTATR162_LOCUS2079</name>
</gene>
<keyword evidence="5" id="KW-1185">Reference proteome</keyword>
<dbReference type="GO" id="GO:0000329">
    <property type="term" value="C:fungal-type vacuole membrane"/>
    <property type="evidence" value="ECO:0007669"/>
    <property type="project" value="TreeGrafter"/>
</dbReference>
<dbReference type="AlphaFoldDB" id="A0A8J2HXI0"/>
<dbReference type="GO" id="GO:0016236">
    <property type="term" value="P:macroautophagy"/>
    <property type="evidence" value="ECO:0007669"/>
    <property type="project" value="TreeGrafter"/>
</dbReference>
<feature type="compositionally biased region" description="Polar residues" evidence="1">
    <location>
        <begin position="320"/>
        <end position="335"/>
    </location>
</feature>
<dbReference type="Gene3D" id="3.80.10.10">
    <property type="entry name" value="Ribonuclease Inhibitor"/>
    <property type="match status" value="1"/>
</dbReference>